<gene>
    <name evidence="1" type="ORF">SPELUC_LOCUS13070</name>
</gene>
<evidence type="ECO:0000313" key="2">
    <source>
        <dbReference type="Proteomes" id="UP000789366"/>
    </source>
</evidence>
<feature type="non-terminal residue" evidence="1">
    <location>
        <position position="1"/>
    </location>
</feature>
<evidence type="ECO:0000313" key="1">
    <source>
        <dbReference type="EMBL" id="CAG8730369.1"/>
    </source>
</evidence>
<accession>A0ACA9Q0E2</accession>
<feature type="non-terminal residue" evidence="1">
    <location>
        <position position="58"/>
    </location>
</feature>
<dbReference type="Proteomes" id="UP000789366">
    <property type="component" value="Unassembled WGS sequence"/>
</dbReference>
<protein>
    <submittedName>
        <fullName evidence="1">17152_t:CDS:1</fullName>
    </submittedName>
</protein>
<reference evidence="1" key="1">
    <citation type="submission" date="2021-06" db="EMBL/GenBank/DDBJ databases">
        <authorList>
            <person name="Kallberg Y."/>
            <person name="Tangrot J."/>
            <person name="Rosling A."/>
        </authorList>
    </citation>
    <scope>NUCLEOTIDE SEQUENCE</scope>
    <source>
        <strain evidence="1">28 12/20/2015</strain>
    </source>
</reference>
<keyword evidence="2" id="KW-1185">Reference proteome</keyword>
<comment type="caution">
    <text evidence="1">The sequence shown here is derived from an EMBL/GenBank/DDBJ whole genome shotgun (WGS) entry which is preliminary data.</text>
</comment>
<sequence>HYDLQEIMNLVNKELPRFILEELSILVLPKDLKKIKLLNKSQKIAFNSIIQQINENES</sequence>
<name>A0ACA9Q0E2_9GLOM</name>
<organism evidence="1 2">
    <name type="scientific">Cetraspora pellucida</name>
    <dbReference type="NCBI Taxonomy" id="1433469"/>
    <lineage>
        <taxon>Eukaryota</taxon>
        <taxon>Fungi</taxon>
        <taxon>Fungi incertae sedis</taxon>
        <taxon>Mucoromycota</taxon>
        <taxon>Glomeromycotina</taxon>
        <taxon>Glomeromycetes</taxon>
        <taxon>Diversisporales</taxon>
        <taxon>Gigasporaceae</taxon>
        <taxon>Cetraspora</taxon>
    </lineage>
</organism>
<proteinExistence type="predicted"/>
<dbReference type="EMBL" id="CAJVPW010033128">
    <property type="protein sequence ID" value="CAG8730369.1"/>
    <property type="molecule type" value="Genomic_DNA"/>
</dbReference>